<protein>
    <submittedName>
        <fullName evidence="3">Flp pilus assembly protein TadG</fullName>
    </submittedName>
</protein>
<feature type="transmembrane region" description="Helical" evidence="1">
    <location>
        <begin position="12"/>
        <end position="32"/>
    </location>
</feature>
<proteinExistence type="predicted"/>
<accession>A0A840Y8D1</accession>
<dbReference type="EMBL" id="JACIJE010000006">
    <property type="protein sequence ID" value="MBB5690293.1"/>
    <property type="molecule type" value="Genomic_DNA"/>
</dbReference>
<evidence type="ECO:0000259" key="2">
    <source>
        <dbReference type="Pfam" id="PF07811"/>
    </source>
</evidence>
<comment type="caution">
    <text evidence="3">The sequence shown here is derived from an EMBL/GenBank/DDBJ whole genome shotgun (WGS) entry which is preliminary data.</text>
</comment>
<dbReference type="RefSeq" id="WP_184484930.1">
    <property type="nucleotide sequence ID" value="NZ_JAAEDJ010000044.1"/>
</dbReference>
<sequence length="150" mass="15751">MRRRLDRGASALEFALTAPIVLFITLAVVDFGNALQRTIRLESAARAGAQVAFSQPDDQNAIRAAILQSLGIPATGTNNPAGNTSISVSSSCLCPPPGTTAFDCSTGDPVASCGTDDFRQYVSVTVSQPFTALLVVPLTTLRGNVELRLR</sequence>
<dbReference type="InterPro" id="IPR012495">
    <property type="entry name" value="TadE-like_dom"/>
</dbReference>
<reference evidence="3 4" key="1">
    <citation type="submission" date="2020-08" db="EMBL/GenBank/DDBJ databases">
        <title>Genomic Encyclopedia of Type Strains, Phase IV (KMG-IV): sequencing the most valuable type-strain genomes for metagenomic binning, comparative biology and taxonomic classification.</title>
        <authorList>
            <person name="Goeker M."/>
        </authorList>
    </citation>
    <scope>NUCLEOTIDE SEQUENCE [LARGE SCALE GENOMIC DNA]</scope>
    <source>
        <strain evidence="3 4">DSM 25895</strain>
    </source>
</reference>
<evidence type="ECO:0000256" key="1">
    <source>
        <dbReference type="SAM" id="Phobius"/>
    </source>
</evidence>
<keyword evidence="1" id="KW-0812">Transmembrane</keyword>
<keyword evidence="1" id="KW-0472">Membrane</keyword>
<dbReference type="Proteomes" id="UP000562254">
    <property type="component" value="Unassembled WGS sequence"/>
</dbReference>
<organism evidence="3 4">
    <name type="scientific">Neoroseomonas alkaliterrae</name>
    <dbReference type="NCBI Taxonomy" id="1452450"/>
    <lineage>
        <taxon>Bacteria</taxon>
        <taxon>Pseudomonadati</taxon>
        <taxon>Pseudomonadota</taxon>
        <taxon>Alphaproteobacteria</taxon>
        <taxon>Acetobacterales</taxon>
        <taxon>Acetobacteraceae</taxon>
        <taxon>Neoroseomonas</taxon>
    </lineage>
</organism>
<evidence type="ECO:0000313" key="4">
    <source>
        <dbReference type="Proteomes" id="UP000562254"/>
    </source>
</evidence>
<name>A0A840Y8D1_9PROT</name>
<evidence type="ECO:0000313" key="3">
    <source>
        <dbReference type="EMBL" id="MBB5690293.1"/>
    </source>
</evidence>
<keyword evidence="4" id="KW-1185">Reference proteome</keyword>
<gene>
    <name evidence="3" type="ORF">FHS88_002426</name>
</gene>
<keyword evidence="1" id="KW-1133">Transmembrane helix</keyword>
<feature type="domain" description="TadE-like" evidence="2">
    <location>
        <begin position="8"/>
        <end position="49"/>
    </location>
</feature>
<dbReference type="Pfam" id="PF07811">
    <property type="entry name" value="TadE"/>
    <property type="match status" value="1"/>
</dbReference>
<dbReference type="AlphaFoldDB" id="A0A840Y8D1"/>